<evidence type="ECO:0000256" key="1">
    <source>
        <dbReference type="ARBA" id="ARBA00022723"/>
    </source>
</evidence>
<dbReference type="PANTHER" id="PTHR43279">
    <property type="entry name" value="CATECHOL-2,3-DIOXYGENASE"/>
    <property type="match status" value="1"/>
</dbReference>
<dbReference type="AlphaFoldDB" id="A0AAF0KD29"/>
<dbReference type="InterPro" id="IPR018146">
    <property type="entry name" value="Glyoxalase_1_CS"/>
</dbReference>
<evidence type="ECO:0000313" key="4">
    <source>
        <dbReference type="Proteomes" id="UP000298664"/>
    </source>
</evidence>
<dbReference type="GO" id="GO:0004462">
    <property type="term" value="F:lactoylglutathione lyase activity"/>
    <property type="evidence" value="ECO:0007669"/>
    <property type="project" value="InterPro"/>
</dbReference>
<organism evidence="3 4">
    <name type="scientific">Agrobacterium larrymoorei</name>
    <dbReference type="NCBI Taxonomy" id="160699"/>
    <lineage>
        <taxon>Bacteria</taxon>
        <taxon>Pseudomonadati</taxon>
        <taxon>Pseudomonadota</taxon>
        <taxon>Alphaproteobacteria</taxon>
        <taxon>Hyphomicrobiales</taxon>
        <taxon>Rhizobiaceae</taxon>
        <taxon>Rhizobium/Agrobacterium group</taxon>
        <taxon>Agrobacterium</taxon>
    </lineage>
</organism>
<dbReference type="InterPro" id="IPR029068">
    <property type="entry name" value="Glyas_Bleomycin-R_OHBP_Dase"/>
</dbReference>
<accession>A0AAF0KD29</accession>
<reference evidence="3" key="1">
    <citation type="submission" date="2023-05" db="EMBL/GenBank/DDBJ databases">
        <title>Complete genome sequence of Agrobacterium larrymoorei CFBP5477.</title>
        <authorList>
            <person name="Yen H.-C."/>
            <person name="Chou L."/>
            <person name="Lin Y.-C."/>
            <person name="Lai E.-M."/>
            <person name="Kuo C.-H."/>
        </authorList>
    </citation>
    <scope>NUCLEOTIDE SEQUENCE</scope>
    <source>
        <strain evidence="3">CFBP5477</strain>
    </source>
</reference>
<dbReference type="InterPro" id="IPR004360">
    <property type="entry name" value="Glyas_Fos-R_dOase_dom"/>
</dbReference>
<evidence type="ECO:0000313" key="3">
    <source>
        <dbReference type="EMBL" id="WHA40483.1"/>
    </source>
</evidence>
<dbReference type="GO" id="GO:0046872">
    <property type="term" value="F:metal ion binding"/>
    <property type="evidence" value="ECO:0007669"/>
    <property type="project" value="UniProtKB-KW"/>
</dbReference>
<proteinExistence type="predicted"/>
<dbReference type="RefSeq" id="WP_137392630.1">
    <property type="nucleotide sequence ID" value="NZ_CP124733.1"/>
</dbReference>
<sequence>MTQETQFAFTRPGYVGQAHLVVRDLAQVSGFYQNIIGLSAIEKSASGEILGVNGVPLLTLTTSGNAAEAPRNAAGLFHTAFLMPSRADLAQWLAHVARNNIQLQGASDHLVSEAIYLSDPEGNGIEVYRDRQPDEWSYQTDGTVSMSTLRLDLQALYDSAPQTPFQKAAEGTAIGHIHLQVGALPQADAFYQDVLGLKIMARYPGASFFGYGAYHHHVAANIWNSKGAQARSENMTGLSGYSLKFNEKETLDKALAALDRLEIATERQSDGVAVKDPWGIGLKLSA</sequence>
<dbReference type="PROSITE" id="PS00934">
    <property type="entry name" value="GLYOXALASE_I_1"/>
    <property type="match status" value="1"/>
</dbReference>
<keyword evidence="1" id="KW-0479">Metal-binding</keyword>
<dbReference type="Gene3D" id="3.10.180.10">
    <property type="entry name" value="2,3-Dihydroxybiphenyl 1,2-Dioxygenase, domain 1"/>
    <property type="match status" value="2"/>
</dbReference>
<name>A0AAF0KD29_9HYPH</name>
<dbReference type="CDD" id="cd16359">
    <property type="entry name" value="VOC_BsCatE_like_C"/>
    <property type="match status" value="1"/>
</dbReference>
<dbReference type="SUPFAM" id="SSF54593">
    <property type="entry name" value="Glyoxalase/Bleomycin resistance protein/Dihydroxybiphenyl dioxygenase"/>
    <property type="match status" value="2"/>
</dbReference>
<dbReference type="InterPro" id="IPR037523">
    <property type="entry name" value="VOC_core"/>
</dbReference>
<evidence type="ECO:0000259" key="2">
    <source>
        <dbReference type="PROSITE" id="PS51819"/>
    </source>
</evidence>
<dbReference type="CDD" id="cd07255">
    <property type="entry name" value="VOC_BsCatE_like_N"/>
    <property type="match status" value="1"/>
</dbReference>
<feature type="domain" description="VOC" evidence="2">
    <location>
        <begin position="173"/>
        <end position="286"/>
    </location>
</feature>
<dbReference type="Proteomes" id="UP000298664">
    <property type="component" value="Chromosome Circular"/>
</dbReference>
<dbReference type="PROSITE" id="PS51819">
    <property type="entry name" value="VOC"/>
    <property type="match status" value="2"/>
</dbReference>
<dbReference type="EMBL" id="CP124733">
    <property type="protein sequence ID" value="WHA40483.1"/>
    <property type="molecule type" value="Genomic_DNA"/>
</dbReference>
<dbReference type="Pfam" id="PF00903">
    <property type="entry name" value="Glyoxalase"/>
    <property type="match status" value="2"/>
</dbReference>
<protein>
    <submittedName>
        <fullName evidence="3">VOC family protein</fullName>
    </submittedName>
</protein>
<feature type="domain" description="VOC" evidence="2">
    <location>
        <begin position="11"/>
        <end position="130"/>
    </location>
</feature>
<gene>
    <name evidence="3" type="ORF">CFBP5477_011675</name>
</gene>
<dbReference type="PANTHER" id="PTHR43279:SF1">
    <property type="entry name" value="CATECHOL-2,3-DIOXYGENASE"/>
    <property type="match status" value="1"/>
</dbReference>